<sequence length="200" mass="22677">MQRSFARYDRQFDISTSFENDSSFSSDLDLPNPKVTQSCRKFRLDCRTSKNEDNQLNFLKLPSKLQNYCQDSVVNRQVTKAKLCKEIDEITTPQHISNIVSSASYICQQKYEPPAVTFEEKYLSDGEKFERNSKSSVVVLYHGNFNNPPSSSSKDFVQLSKSDQAVKTSYISQSHVTNPASPDKDICASMFNFGGLPSKH</sequence>
<accession>E9IQY3</accession>
<protein>
    <submittedName>
        <fullName evidence="1">Uncharacterized protein</fullName>
    </submittedName>
</protein>
<evidence type="ECO:0000313" key="1">
    <source>
        <dbReference type="EMBL" id="EFZ17024.1"/>
    </source>
</evidence>
<dbReference type="AlphaFoldDB" id="E9IQY3"/>
<feature type="non-terminal residue" evidence="1">
    <location>
        <position position="200"/>
    </location>
</feature>
<name>E9IQY3_SOLIN</name>
<gene>
    <name evidence="1" type="ORF">SINV_12246</name>
</gene>
<organism>
    <name type="scientific">Solenopsis invicta</name>
    <name type="common">Red imported fire ant</name>
    <name type="synonym">Solenopsis wagneri</name>
    <dbReference type="NCBI Taxonomy" id="13686"/>
    <lineage>
        <taxon>Eukaryota</taxon>
        <taxon>Metazoa</taxon>
        <taxon>Ecdysozoa</taxon>
        <taxon>Arthropoda</taxon>
        <taxon>Hexapoda</taxon>
        <taxon>Insecta</taxon>
        <taxon>Pterygota</taxon>
        <taxon>Neoptera</taxon>
        <taxon>Endopterygota</taxon>
        <taxon>Hymenoptera</taxon>
        <taxon>Apocrita</taxon>
        <taxon>Aculeata</taxon>
        <taxon>Formicoidea</taxon>
        <taxon>Formicidae</taxon>
        <taxon>Myrmicinae</taxon>
        <taxon>Solenopsis</taxon>
    </lineage>
</organism>
<dbReference type="EMBL" id="GL764994">
    <property type="protein sequence ID" value="EFZ17024.1"/>
    <property type="molecule type" value="Genomic_DNA"/>
</dbReference>
<reference evidence="1" key="1">
    <citation type="journal article" date="2011" name="Proc. Natl. Acad. Sci. U.S.A.">
        <title>The genome of the fire ant Solenopsis invicta.</title>
        <authorList>
            <person name="Wurm Y."/>
            <person name="Wang J."/>
            <person name="Riba-Grognuz O."/>
            <person name="Corona M."/>
            <person name="Nygaard S."/>
            <person name="Hunt B.G."/>
            <person name="Ingram K.K."/>
            <person name="Falquet L."/>
            <person name="Nipitwattanaphon M."/>
            <person name="Gotzek D."/>
            <person name="Dijkstra M.B."/>
            <person name="Oettler J."/>
            <person name="Comtesse F."/>
            <person name="Shih C.J."/>
            <person name="Wu W.J."/>
            <person name="Yang C.C."/>
            <person name="Thomas J."/>
            <person name="Beaudoing E."/>
            <person name="Pradervand S."/>
            <person name="Flegel V."/>
            <person name="Cook E.D."/>
            <person name="Fabbretti R."/>
            <person name="Stockinger H."/>
            <person name="Long L."/>
            <person name="Farmerie W.G."/>
            <person name="Oakey J."/>
            <person name="Boomsma J.J."/>
            <person name="Pamilo P."/>
            <person name="Yi S.V."/>
            <person name="Heinze J."/>
            <person name="Goodisman M.A."/>
            <person name="Farinelli L."/>
            <person name="Harshman K."/>
            <person name="Hulo N."/>
            <person name="Cerutti L."/>
            <person name="Xenarios I."/>
            <person name="Shoemaker D."/>
            <person name="Keller L."/>
        </authorList>
    </citation>
    <scope>NUCLEOTIDE SEQUENCE [LARGE SCALE GENOMIC DNA]</scope>
</reference>
<proteinExistence type="predicted"/>
<dbReference type="HOGENOM" id="CLU_1367744_0_0_1"/>